<evidence type="ECO:0000313" key="1">
    <source>
        <dbReference type="EMBL" id="ABE04917.1"/>
    </source>
</evidence>
<dbReference type="EMBL" id="CP000087">
    <property type="protein sequence ID" value="ABE04917.1"/>
    <property type="molecule type" value="Genomic_DNA"/>
</dbReference>
<reference evidence="1 2" key="1">
    <citation type="journal article" date="2006" name="PLoS Genet.">
        <title>Genome sequence of Rickettsia bellii illuminates the role of amoebae in gene exchanges between intracellular pathogens.</title>
        <authorList>
            <person name="Ogata H."/>
            <person name="La Scola B."/>
            <person name="Audic S."/>
            <person name="Renesto P."/>
            <person name="Blanc G."/>
            <person name="Robert C."/>
            <person name="Fournier P.-E."/>
            <person name="Claverie J.-M."/>
            <person name="Raoult D."/>
        </authorList>
    </citation>
    <scope>NUCLEOTIDE SEQUENCE [LARGE SCALE GENOMIC DNA]</scope>
    <source>
        <strain evidence="1 2">RML369-C</strain>
    </source>
</reference>
<dbReference type="Proteomes" id="UP000001951">
    <property type="component" value="Chromosome"/>
</dbReference>
<sequence>MNKVIMYGPGITDIPNTTHLASIRSSAIDQYLNNLNTPVELFIRAHGLEYFQENLPSQLSLNLFRPDNDFDSSERLAHNVLTEIAKNTIGNTPNIVHIFSCHSGAAQHNLKDVEGNIVLCTYTKPENELNNRTSRLVFNRKETLIDFIVENLPLLIATDFTISYKLDDNIHTLMFDHTSIKKMDLVTFSEFLQIQYKNVVKFYTELQQQYSNKYQELIPEYDFPKIISYLPEKLKSAFNIVLNEHYHSLTKSEMKHLLKIDNSYISIILDKAIKEFDLNTVELILDSIEINNLHILSAISASNTLPSNQSIQIFEMVYAKIKNADYNILLLFAINAENLSVAEFLLDKIQIQTFHLISAIQKANPNIVKILLNKVENIDNLVLNEANKLGSPLIFKLVLNKMVENNSLVLADIIKTATPYFIKLALDKMKKVNQEDLVEAIKLGDQNILKLILNKIENPHTEIFTNDRGIIKQMEEVINSPFSDNAISIIKTAYSIENQEIIDLGFNNTPELLGEDFCAPTAE</sequence>
<evidence type="ECO:0008006" key="3">
    <source>
        <dbReference type="Google" id="ProtNLM"/>
    </source>
</evidence>
<dbReference type="AlphaFoldDB" id="Q1RI97"/>
<protein>
    <recommendedName>
        <fullName evidence="3">Ankyrin repeat protein</fullName>
    </recommendedName>
</protein>
<accession>Q1RI97</accession>
<proteinExistence type="predicted"/>
<organism evidence="1 2">
    <name type="scientific">Rickettsia bellii (strain RML369-C)</name>
    <dbReference type="NCBI Taxonomy" id="336407"/>
    <lineage>
        <taxon>Bacteria</taxon>
        <taxon>Pseudomonadati</taxon>
        <taxon>Pseudomonadota</taxon>
        <taxon>Alphaproteobacteria</taxon>
        <taxon>Rickettsiales</taxon>
        <taxon>Rickettsiaceae</taxon>
        <taxon>Rickettsieae</taxon>
        <taxon>Rickettsia</taxon>
        <taxon>belli group</taxon>
    </lineage>
</organism>
<dbReference type="InterPro" id="IPR036770">
    <property type="entry name" value="Ankyrin_rpt-contain_sf"/>
</dbReference>
<gene>
    <name evidence="1" type="ordered locus">RBE_0836</name>
</gene>
<dbReference type="OrthoDB" id="7161113at2"/>
<dbReference type="RefSeq" id="WP_011477502.1">
    <property type="nucleotide sequence ID" value="NC_007940.1"/>
</dbReference>
<evidence type="ECO:0000313" key="2">
    <source>
        <dbReference type="Proteomes" id="UP000001951"/>
    </source>
</evidence>
<dbReference type="HOGENOM" id="CLU_026288_0_0_5"/>
<dbReference type="KEGG" id="rbe:RBE_0836"/>
<name>Q1RI97_RICBR</name>
<dbReference type="Gene3D" id="1.25.40.20">
    <property type="entry name" value="Ankyrin repeat-containing domain"/>
    <property type="match status" value="1"/>
</dbReference>